<proteinExistence type="predicted"/>
<sequence length="139" mass="16451">MNAYVEHVNLTVKNLESTVLFISTAMPEFQVRHQGTDTKRWCHIGTDSSYLAIQEREPKSKPHVVRTPYFDVGVNHIGLVVDNVEEVAQRLTVAGYRKNMERREAFRKRIYFYDDDGIEWEFIEYLTRNPQQRNHYEAT</sequence>
<protein>
    <submittedName>
        <fullName evidence="2">VOC family protein</fullName>
    </submittedName>
</protein>
<dbReference type="InterPro" id="IPR029068">
    <property type="entry name" value="Glyas_Bleomycin-R_OHBP_Dase"/>
</dbReference>
<comment type="caution">
    <text evidence="2">The sequence shown here is derived from an EMBL/GenBank/DDBJ whole genome shotgun (WGS) entry which is preliminary data.</text>
</comment>
<evidence type="ECO:0000259" key="1">
    <source>
        <dbReference type="PROSITE" id="PS51819"/>
    </source>
</evidence>
<name>A0ABV5HLR4_9VIBR</name>
<dbReference type="EMBL" id="JBHMEP010000001">
    <property type="protein sequence ID" value="MFB9135172.1"/>
    <property type="molecule type" value="Genomic_DNA"/>
</dbReference>
<accession>A0ABV5HLR4</accession>
<reference evidence="2 3" key="1">
    <citation type="submission" date="2024-09" db="EMBL/GenBank/DDBJ databases">
        <authorList>
            <person name="Sun Q."/>
            <person name="Mori K."/>
        </authorList>
    </citation>
    <scope>NUCLEOTIDE SEQUENCE [LARGE SCALE GENOMIC DNA]</scope>
    <source>
        <strain evidence="2 3">CECT 8064</strain>
    </source>
</reference>
<dbReference type="SUPFAM" id="SSF54593">
    <property type="entry name" value="Glyoxalase/Bleomycin resistance protein/Dihydroxybiphenyl dioxygenase"/>
    <property type="match status" value="1"/>
</dbReference>
<dbReference type="PROSITE" id="PS51819">
    <property type="entry name" value="VOC"/>
    <property type="match status" value="1"/>
</dbReference>
<dbReference type="InterPro" id="IPR037523">
    <property type="entry name" value="VOC_core"/>
</dbReference>
<organism evidence="2 3">
    <name type="scientific">Vibrio olivae</name>
    <dbReference type="NCBI Taxonomy" id="1243002"/>
    <lineage>
        <taxon>Bacteria</taxon>
        <taxon>Pseudomonadati</taxon>
        <taxon>Pseudomonadota</taxon>
        <taxon>Gammaproteobacteria</taxon>
        <taxon>Vibrionales</taxon>
        <taxon>Vibrionaceae</taxon>
        <taxon>Vibrio</taxon>
    </lineage>
</organism>
<keyword evidence="3" id="KW-1185">Reference proteome</keyword>
<dbReference type="RefSeq" id="WP_390191538.1">
    <property type="nucleotide sequence ID" value="NZ_JBHMEP010000001.1"/>
</dbReference>
<gene>
    <name evidence="2" type="ORF">ACFFUV_09370</name>
</gene>
<evidence type="ECO:0000313" key="2">
    <source>
        <dbReference type="EMBL" id="MFB9135172.1"/>
    </source>
</evidence>
<feature type="domain" description="VOC" evidence="1">
    <location>
        <begin position="4"/>
        <end position="125"/>
    </location>
</feature>
<dbReference type="Proteomes" id="UP001589645">
    <property type="component" value="Unassembled WGS sequence"/>
</dbReference>
<dbReference type="InterPro" id="IPR004360">
    <property type="entry name" value="Glyas_Fos-R_dOase_dom"/>
</dbReference>
<dbReference type="Pfam" id="PF00903">
    <property type="entry name" value="Glyoxalase"/>
    <property type="match status" value="1"/>
</dbReference>
<evidence type="ECO:0000313" key="3">
    <source>
        <dbReference type="Proteomes" id="UP001589645"/>
    </source>
</evidence>
<dbReference type="Gene3D" id="3.10.180.10">
    <property type="entry name" value="2,3-Dihydroxybiphenyl 1,2-Dioxygenase, domain 1"/>
    <property type="match status" value="1"/>
</dbReference>